<dbReference type="Pfam" id="PF00098">
    <property type="entry name" value="zf-CCHC"/>
    <property type="match status" value="1"/>
</dbReference>
<proteinExistence type="predicted"/>
<dbReference type="Pfam" id="PF25597">
    <property type="entry name" value="SH3_retrovirus"/>
    <property type="match status" value="1"/>
</dbReference>
<feature type="domain" description="CCHC-type" evidence="5">
    <location>
        <begin position="10"/>
        <end position="26"/>
    </location>
</feature>
<dbReference type="InterPro" id="IPR001878">
    <property type="entry name" value="Znf_CCHC"/>
</dbReference>
<reference evidence="6 7" key="1">
    <citation type="journal article" date="2018" name="PLoS Genet.">
        <title>Population sequencing reveals clonal diversity and ancestral inbreeding in the grapevine cultivar Chardonnay.</title>
        <authorList>
            <person name="Roach M.J."/>
            <person name="Johnson D.L."/>
            <person name="Bohlmann J."/>
            <person name="van Vuuren H.J."/>
            <person name="Jones S.J."/>
            <person name="Pretorius I.S."/>
            <person name="Schmidt S.A."/>
            <person name="Borneman A.R."/>
        </authorList>
    </citation>
    <scope>NUCLEOTIDE SEQUENCE [LARGE SCALE GENOMIC DNA]</scope>
    <source>
        <strain evidence="7">cv. Chardonnay</strain>
        <tissue evidence="6">Leaf</tissue>
    </source>
</reference>
<dbReference type="EMBL" id="QGNW01000038">
    <property type="protein sequence ID" value="RVX09274.1"/>
    <property type="molecule type" value="Genomic_DNA"/>
</dbReference>
<evidence type="ECO:0000259" key="5">
    <source>
        <dbReference type="PROSITE" id="PS50158"/>
    </source>
</evidence>
<evidence type="ECO:0000256" key="4">
    <source>
        <dbReference type="PROSITE-ProRule" id="PRU00047"/>
    </source>
</evidence>
<evidence type="ECO:0000313" key="6">
    <source>
        <dbReference type="EMBL" id="RVX09274.1"/>
    </source>
</evidence>
<dbReference type="InterPro" id="IPR012337">
    <property type="entry name" value="RNaseH-like_sf"/>
</dbReference>
<dbReference type="GO" id="GO:0006508">
    <property type="term" value="P:proteolysis"/>
    <property type="evidence" value="ECO:0007669"/>
    <property type="project" value="UniProtKB-KW"/>
</dbReference>
<keyword evidence="3" id="KW-0378">Hydrolase</keyword>
<keyword evidence="2" id="KW-0479">Metal-binding</keyword>
<dbReference type="Gene3D" id="3.30.420.10">
    <property type="entry name" value="Ribonuclease H-like superfamily/Ribonuclease H"/>
    <property type="match status" value="1"/>
</dbReference>
<dbReference type="InterPro" id="IPR025724">
    <property type="entry name" value="GAG-pre-integrase_dom"/>
</dbReference>
<dbReference type="GO" id="GO:0008233">
    <property type="term" value="F:peptidase activity"/>
    <property type="evidence" value="ECO:0007669"/>
    <property type="project" value="UniProtKB-KW"/>
</dbReference>
<dbReference type="PANTHER" id="PTHR42648:SF18">
    <property type="entry name" value="RETROTRANSPOSON, UNCLASSIFIED-LIKE PROTEIN"/>
    <property type="match status" value="1"/>
</dbReference>
<dbReference type="PANTHER" id="PTHR42648">
    <property type="entry name" value="TRANSPOSASE, PUTATIVE-RELATED"/>
    <property type="match status" value="1"/>
</dbReference>
<dbReference type="AlphaFoldDB" id="A0A438JJZ9"/>
<dbReference type="InterPro" id="IPR057670">
    <property type="entry name" value="SH3_retrovirus"/>
</dbReference>
<evidence type="ECO:0000256" key="2">
    <source>
        <dbReference type="ARBA" id="ARBA00022723"/>
    </source>
</evidence>
<dbReference type="SMART" id="SM00343">
    <property type="entry name" value="ZnF_C2HC"/>
    <property type="match status" value="1"/>
</dbReference>
<evidence type="ECO:0000256" key="3">
    <source>
        <dbReference type="ARBA" id="ARBA00022801"/>
    </source>
</evidence>
<dbReference type="InterPro" id="IPR054722">
    <property type="entry name" value="PolX-like_BBD"/>
</dbReference>
<evidence type="ECO:0000256" key="1">
    <source>
        <dbReference type="ARBA" id="ARBA00022670"/>
    </source>
</evidence>
<name>A0A438JJZ9_VITVI</name>
<evidence type="ECO:0000313" key="7">
    <source>
        <dbReference type="Proteomes" id="UP000288805"/>
    </source>
</evidence>
<accession>A0A438JJZ9</accession>
<dbReference type="Pfam" id="PF13976">
    <property type="entry name" value="gag_pre-integrs"/>
    <property type="match status" value="1"/>
</dbReference>
<comment type="caution">
    <text evidence="6">The sequence shown here is derived from an EMBL/GenBank/DDBJ whole genome shotgun (WGS) entry which is preliminary data.</text>
</comment>
<dbReference type="InterPro" id="IPR036397">
    <property type="entry name" value="RNaseH_sf"/>
</dbReference>
<dbReference type="PROSITE" id="PS50158">
    <property type="entry name" value="ZF_CCHC"/>
    <property type="match status" value="1"/>
</dbReference>
<dbReference type="InterPro" id="IPR013103">
    <property type="entry name" value="RVT_2"/>
</dbReference>
<dbReference type="SUPFAM" id="SSF53098">
    <property type="entry name" value="Ribonuclease H-like"/>
    <property type="match status" value="1"/>
</dbReference>
<protein>
    <submittedName>
        <fullName evidence="6">Retrovirus-related Pol polyprotein from transposon RE2</fullName>
    </submittedName>
</protein>
<dbReference type="InterPro" id="IPR039537">
    <property type="entry name" value="Retrotran_Ty1/copia-like"/>
</dbReference>
<dbReference type="GO" id="GO:0003676">
    <property type="term" value="F:nucleic acid binding"/>
    <property type="evidence" value="ECO:0007669"/>
    <property type="project" value="InterPro"/>
</dbReference>
<keyword evidence="4" id="KW-0862">Zinc</keyword>
<dbReference type="Pfam" id="PF22936">
    <property type="entry name" value="Pol_BBD"/>
    <property type="match status" value="1"/>
</dbReference>
<sequence length="479" mass="56032">MKCWWRPDVKCRKCGQIGHMERICKSQQHEEAKASTKQHQEEQLFVATCFTTSNSSSDSWLINSGCTNHMTNDQELFKELDKTIISKVKIGNGEFISVKLIEKGFKVIFEDKWCMIKDVKGRDIFKVKMRAKSFSLNLMEDEQIAFSSTISNAELWHKRLEHFHHVGLLYMQKHNLVKGVPLLEDKLANCVACQYGKQTRIPFPQTAWRAMHKLQLVHTDVGGPQKTPSLNGSKYYIAFIDDYTRFCWIYFLKSKSEVKRDKLDKKAEPEVFIGYSNSSKAYRIFQPQNGKILVSGDVKFMEDRQWNWVESIKMQLPKVPQYFDEDIDDVPNLKRQKDDKWIEPMKEELRMIEKNDTWELVDRPQHRNVIGVKWVYRTKLNVDGSVNKYKAKLVVKGYSQVFGVDFSKTFAPIARLDTIRMLLALTTQKGWKTYQLDVKFAFLNCYLQEEIYVKQPKGFQVKGQEEKVNLLKKALDGLK</sequence>
<dbReference type="Pfam" id="PF07727">
    <property type="entry name" value="RVT_2"/>
    <property type="match status" value="1"/>
</dbReference>
<keyword evidence="1" id="KW-0645">Protease</keyword>
<keyword evidence="4" id="KW-0863">Zinc-finger</keyword>
<organism evidence="6 7">
    <name type="scientific">Vitis vinifera</name>
    <name type="common">Grape</name>
    <dbReference type="NCBI Taxonomy" id="29760"/>
    <lineage>
        <taxon>Eukaryota</taxon>
        <taxon>Viridiplantae</taxon>
        <taxon>Streptophyta</taxon>
        <taxon>Embryophyta</taxon>
        <taxon>Tracheophyta</taxon>
        <taxon>Spermatophyta</taxon>
        <taxon>Magnoliopsida</taxon>
        <taxon>eudicotyledons</taxon>
        <taxon>Gunneridae</taxon>
        <taxon>Pentapetalae</taxon>
        <taxon>rosids</taxon>
        <taxon>Vitales</taxon>
        <taxon>Vitaceae</taxon>
        <taxon>Viteae</taxon>
        <taxon>Vitis</taxon>
    </lineage>
</organism>
<dbReference type="GO" id="GO:0008270">
    <property type="term" value="F:zinc ion binding"/>
    <property type="evidence" value="ECO:0007669"/>
    <property type="project" value="UniProtKB-KW"/>
</dbReference>
<gene>
    <name evidence="6" type="primary">RE2_563</name>
    <name evidence="6" type="ORF">CK203_015400</name>
</gene>
<dbReference type="Proteomes" id="UP000288805">
    <property type="component" value="Unassembled WGS sequence"/>
</dbReference>